<dbReference type="InterPro" id="IPR009057">
    <property type="entry name" value="Homeodomain-like_sf"/>
</dbReference>
<evidence type="ECO:0000313" key="3">
    <source>
        <dbReference type="Proteomes" id="UP000255165"/>
    </source>
</evidence>
<dbReference type="AlphaFoldDB" id="A0A370MWI3"/>
<reference evidence="3" key="1">
    <citation type="submission" date="2018-06" db="EMBL/GenBank/DDBJ databases">
        <authorList>
            <person name="Feng T."/>
            <person name="Jeon C.O."/>
        </authorList>
    </citation>
    <scope>NUCLEOTIDE SEQUENCE [LARGE SCALE GENOMIC DNA]</scope>
    <source>
        <strain evidence="3">S23</strain>
    </source>
</reference>
<protein>
    <recommendedName>
        <fullName evidence="4">Transposase</fullName>
    </recommendedName>
</protein>
<dbReference type="GO" id="GO:0006313">
    <property type="term" value="P:DNA transposition"/>
    <property type="evidence" value="ECO:0007669"/>
    <property type="project" value="InterPro"/>
</dbReference>
<keyword evidence="1" id="KW-0175">Coiled coil</keyword>
<dbReference type="GO" id="GO:0003677">
    <property type="term" value="F:DNA binding"/>
    <property type="evidence" value="ECO:0007669"/>
    <property type="project" value="InterPro"/>
</dbReference>
<gene>
    <name evidence="2" type="ORF">DN412_42150</name>
</gene>
<sequence length="165" mass="18738">MRAYSAERREALLRRMMPPENALVSALARETGITEQTLYAWRRQMKAQGVPVPGDGKNPEAWSSEDKFAVVLETAPLNEAELAEYCRRKGLYAEQIAAWREACRSANANAGEQAREQRLQSKGDKKRIQQLEKELQRKEKALAEAAALLILRKKARAIWGEKEDD</sequence>
<evidence type="ECO:0000256" key="1">
    <source>
        <dbReference type="SAM" id="Coils"/>
    </source>
</evidence>
<organism evidence="2 3">
    <name type="scientific">Cupriavidus lacunae</name>
    <dbReference type="NCBI Taxonomy" id="2666307"/>
    <lineage>
        <taxon>Bacteria</taxon>
        <taxon>Pseudomonadati</taxon>
        <taxon>Pseudomonadota</taxon>
        <taxon>Betaproteobacteria</taxon>
        <taxon>Burkholderiales</taxon>
        <taxon>Burkholderiaceae</taxon>
        <taxon>Cupriavidus</taxon>
    </lineage>
</organism>
<comment type="caution">
    <text evidence="2">The sequence shown here is derived from an EMBL/GenBank/DDBJ whole genome shotgun (WGS) entry which is preliminary data.</text>
</comment>
<name>A0A370MWI3_9BURK</name>
<dbReference type="GO" id="GO:0004803">
    <property type="term" value="F:transposase activity"/>
    <property type="evidence" value="ECO:0007669"/>
    <property type="project" value="InterPro"/>
</dbReference>
<dbReference type="InterPro" id="IPR002514">
    <property type="entry name" value="Transposase_8"/>
</dbReference>
<evidence type="ECO:0000313" key="2">
    <source>
        <dbReference type="EMBL" id="RDJ97666.1"/>
    </source>
</evidence>
<accession>A0A370MWI3</accession>
<proteinExistence type="predicted"/>
<feature type="coiled-coil region" evidence="1">
    <location>
        <begin position="114"/>
        <end position="148"/>
    </location>
</feature>
<keyword evidence="3" id="KW-1185">Reference proteome</keyword>
<dbReference type="Proteomes" id="UP000255165">
    <property type="component" value="Unassembled WGS sequence"/>
</dbReference>
<dbReference type="Pfam" id="PF01527">
    <property type="entry name" value="HTH_Tnp_1"/>
    <property type="match status" value="1"/>
</dbReference>
<evidence type="ECO:0008006" key="4">
    <source>
        <dbReference type="Google" id="ProtNLM"/>
    </source>
</evidence>
<dbReference type="EMBL" id="QKWJ01000180">
    <property type="protein sequence ID" value="RDJ97666.1"/>
    <property type="molecule type" value="Genomic_DNA"/>
</dbReference>
<dbReference type="SUPFAM" id="SSF46689">
    <property type="entry name" value="Homeodomain-like"/>
    <property type="match status" value="1"/>
</dbReference>